<gene>
    <name evidence="10" type="ORF">DCAR_0418284</name>
</gene>
<dbReference type="GO" id="GO:0003677">
    <property type="term" value="F:DNA binding"/>
    <property type="evidence" value="ECO:0007669"/>
    <property type="project" value="UniProtKB-UniRule"/>
</dbReference>
<name>A0AAF1AXB9_DAUCS</name>
<dbReference type="GO" id="GO:0005634">
    <property type="term" value="C:nucleus"/>
    <property type="evidence" value="ECO:0007669"/>
    <property type="project" value="UniProtKB-SubCell"/>
</dbReference>
<dbReference type="SMART" id="SM01255">
    <property type="entry name" value="KNOX1"/>
    <property type="match status" value="1"/>
</dbReference>
<dbReference type="InterPro" id="IPR005541">
    <property type="entry name" value="KNOX2"/>
</dbReference>
<feature type="region of interest" description="Disordered" evidence="7">
    <location>
        <begin position="215"/>
        <end position="240"/>
    </location>
</feature>
<evidence type="ECO:0000259" key="8">
    <source>
        <dbReference type="PROSITE" id="PS50071"/>
    </source>
</evidence>
<feature type="domain" description="Homeobox" evidence="8">
    <location>
        <begin position="264"/>
        <end position="327"/>
    </location>
</feature>
<accession>A0AAF1AXB9</accession>
<dbReference type="Proteomes" id="UP000077755">
    <property type="component" value="Chromosome 4"/>
</dbReference>
<comment type="subcellular location">
    <subcellularLocation>
        <location evidence="1 5">Nucleus</location>
    </subcellularLocation>
</comment>
<dbReference type="SUPFAM" id="SSF46689">
    <property type="entry name" value="Homeodomain-like"/>
    <property type="match status" value="1"/>
</dbReference>
<evidence type="ECO:0000256" key="5">
    <source>
        <dbReference type="PROSITE-ProRule" id="PRU00108"/>
    </source>
</evidence>
<feature type="compositionally biased region" description="Basic and acidic residues" evidence="7">
    <location>
        <begin position="1"/>
        <end position="12"/>
    </location>
</feature>
<evidence type="ECO:0000256" key="1">
    <source>
        <dbReference type="ARBA" id="ARBA00004123"/>
    </source>
</evidence>
<evidence type="ECO:0000256" key="4">
    <source>
        <dbReference type="ARBA" id="ARBA00023242"/>
    </source>
</evidence>
<dbReference type="InterPro" id="IPR009057">
    <property type="entry name" value="Homeodomain-like_sf"/>
</dbReference>
<evidence type="ECO:0000313" key="11">
    <source>
        <dbReference type="Proteomes" id="UP000077755"/>
    </source>
</evidence>
<dbReference type="InterPro" id="IPR008422">
    <property type="entry name" value="KN_HD"/>
</dbReference>
<dbReference type="SMART" id="SM01188">
    <property type="entry name" value="ELK"/>
    <property type="match status" value="2"/>
</dbReference>
<dbReference type="SMART" id="SM00389">
    <property type="entry name" value="HOX"/>
    <property type="match status" value="1"/>
</dbReference>
<keyword evidence="4 5" id="KW-0539">Nucleus</keyword>
<dbReference type="KEGG" id="dcr:108219310"/>
<dbReference type="Pfam" id="PF03789">
    <property type="entry name" value="ELK"/>
    <property type="match status" value="1"/>
</dbReference>
<dbReference type="FunFam" id="1.10.10.60:FF:000076">
    <property type="entry name" value="Homeobox protein knotted-1-like 2"/>
    <property type="match status" value="1"/>
</dbReference>
<evidence type="ECO:0000256" key="2">
    <source>
        <dbReference type="ARBA" id="ARBA00023125"/>
    </source>
</evidence>
<comment type="similarity">
    <text evidence="6">Belongs to the TALE/KNOX homeobox family.</text>
</comment>
<dbReference type="GO" id="GO:0000981">
    <property type="term" value="F:DNA-binding transcription factor activity, RNA polymerase II-specific"/>
    <property type="evidence" value="ECO:0007669"/>
    <property type="project" value="InterPro"/>
</dbReference>
<dbReference type="PROSITE" id="PS00027">
    <property type="entry name" value="HOMEOBOX_1"/>
    <property type="match status" value="1"/>
</dbReference>
<proteinExistence type="inferred from homology"/>
<dbReference type="EMBL" id="CP093346">
    <property type="protein sequence ID" value="WOG98938.1"/>
    <property type="molecule type" value="Genomic_DNA"/>
</dbReference>
<dbReference type="InterPro" id="IPR050224">
    <property type="entry name" value="TALE_homeobox"/>
</dbReference>
<dbReference type="InterPro" id="IPR001356">
    <property type="entry name" value="HD"/>
</dbReference>
<organism evidence="10 11">
    <name type="scientific">Daucus carota subsp. sativus</name>
    <name type="common">Carrot</name>
    <dbReference type="NCBI Taxonomy" id="79200"/>
    <lineage>
        <taxon>Eukaryota</taxon>
        <taxon>Viridiplantae</taxon>
        <taxon>Streptophyta</taxon>
        <taxon>Embryophyta</taxon>
        <taxon>Tracheophyta</taxon>
        <taxon>Spermatophyta</taxon>
        <taxon>Magnoliopsida</taxon>
        <taxon>eudicotyledons</taxon>
        <taxon>Gunneridae</taxon>
        <taxon>Pentapetalae</taxon>
        <taxon>asterids</taxon>
        <taxon>campanulids</taxon>
        <taxon>Apiales</taxon>
        <taxon>Apiaceae</taxon>
        <taxon>Apioideae</taxon>
        <taxon>Scandiceae</taxon>
        <taxon>Daucinae</taxon>
        <taxon>Daucus</taxon>
        <taxon>Daucus sect. Daucus</taxon>
    </lineage>
</organism>
<dbReference type="PROSITE" id="PS50071">
    <property type="entry name" value="HOMEOBOX_2"/>
    <property type="match status" value="1"/>
</dbReference>
<keyword evidence="2 5" id="KW-0238">DNA-binding</keyword>
<evidence type="ECO:0000256" key="6">
    <source>
        <dbReference type="PROSITE-ProRule" id="PRU00559"/>
    </source>
</evidence>
<protein>
    <submittedName>
        <fullName evidence="10">Uncharacterized protein</fullName>
    </submittedName>
</protein>
<reference evidence="10" key="2">
    <citation type="submission" date="2022-03" db="EMBL/GenBank/DDBJ databases">
        <title>Draft title - Genomic analysis of global carrot germplasm unveils the trajectory of domestication and the origin of high carotenoid orange carrot.</title>
        <authorList>
            <person name="Iorizzo M."/>
            <person name="Ellison S."/>
            <person name="Senalik D."/>
            <person name="Macko-Podgorni A."/>
            <person name="Grzebelus D."/>
            <person name="Bostan H."/>
            <person name="Rolling W."/>
            <person name="Curaba J."/>
            <person name="Simon P."/>
        </authorList>
    </citation>
    <scope>NUCLEOTIDE SEQUENCE</scope>
    <source>
        <tissue evidence="10">Leaf</tissue>
    </source>
</reference>
<dbReference type="InterPro" id="IPR017970">
    <property type="entry name" value="Homeobox_CS"/>
</dbReference>
<evidence type="ECO:0000313" key="10">
    <source>
        <dbReference type="EMBL" id="WOG98938.1"/>
    </source>
</evidence>
<dbReference type="Pfam" id="PF03790">
    <property type="entry name" value="KNOX1"/>
    <property type="match status" value="1"/>
</dbReference>
<dbReference type="SMART" id="SM01256">
    <property type="entry name" value="KNOX2"/>
    <property type="match status" value="1"/>
</dbReference>
<feature type="compositionally biased region" description="Low complexity" evidence="7">
    <location>
        <begin position="13"/>
        <end position="26"/>
    </location>
</feature>
<sequence>MEDYSNHLEENNSKNSSGHNNNRSSSFLYGSNSSHPGMSRGFHNLPLASNDVGESNRFHNPVVKMEAGSNNSARHKFRYNNYYQDNIDHQSSNEAVAAEAIKAKIIAHPQYSSLLQAYMDCQKVGAPAEVVARLGAIRHEFEVGQQQASASCGETCKDPELDQFMEAYYHMLVKYREEISRPLQEATDFMQRIETQLNMLTTAPRQILNSDEKCEGIGSSEEDQDNSGGETDLPEIDPRAEDRELKNHLLRKYSGYLSSLKQELSKKKKKGKLPKDARQKLLSWWDLHYKWPYPSETEKVALAESTGLDQKQINNWFINQRKRHWKPSEDMQFMVMDGIHSQNAALYMEGHYVGEGPYRLGP</sequence>
<dbReference type="PANTHER" id="PTHR11850">
    <property type="entry name" value="HOMEOBOX PROTEIN TRANSCRIPTION FACTORS"/>
    <property type="match status" value="1"/>
</dbReference>
<dbReference type="CDD" id="cd00086">
    <property type="entry name" value="homeodomain"/>
    <property type="match status" value="1"/>
</dbReference>
<dbReference type="Pfam" id="PF05920">
    <property type="entry name" value="Homeobox_KN"/>
    <property type="match status" value="1"/>
</dbReference>
<dbReference type="InterPro" id="IPR005539">
    <property type="entry name" value="ELK_dom"/>
</dbReference>
<dbReference type="AlphaFoldDB" id="A0AAF1AXB9"/>
<dbReference type="Pfam" id="PF03791">
    <property type="entry name" value="KNOX2"/>
    <property type="match status" value="1"/>
</dbReference>
<dbReference type="InterPro" id="IPR005540">
    <property type="entry name" value="KNOX1"/>
</dbReference>
<dbReference type="PROSITE" id="PS51213">
    <property type="entry name" value="ELK"/>
    <property type="match status" value="1"/>
</dbReference>
<reference evidence="10" key="1">
    <citation type="journal article" date="2016" name="Nat. Genet.">
        <title>A high-quality carrot genome assembly provides new insights into carotenoid accumulation and asterid genome evolution.</title>
        <authorList>
            <person name="Iorizzo M."/>
            <person name="Ellison S."/>
            <person name="Senalik D."/>
            <person name="Zeng P."/>
            <person name="Satapoomin P."/>
            <person name="Huang J."/>
            <person name="Bowman M."/>
            <person name="Iovene M."/>
            <person name="Sanseverino W."/>
            <person name="Cavagnaro P."/>
            <person name="Yildiz M."/>
            <person name="Macko-Podgorni A."/>
            <person name="Moranska E."/>
            <person name="Grzebelus E."/>
            <person name="Grzebelus D."/>
            <person name="Ashrafi H."/>
            <person name="Zheng Z."/>
            <person name="Cheng S."/>
            <person name="Spooner D."/>
            <person name="Van Deynze A."/>
            <person name="Simon P."/>
        </authorList>
    </citation>
    <scope>NUCLEOTIDE SEQUENCE</scope>
    <source>
        <tissue evidence="10">Leaf</tissue>
    </source>
</reference>
<keyword evidence="11" id="KW-1185">Reference proteome</keyword>
<feature type="region of interest" description="Disordered" evidence="7">
    <location>
        <begin position="1"/>
        <end position="32"/>
    </location>
</feature>
<evidence type="ECO:0000256" key="7">
    <source>
        <dbReference type="SAM" id="MobiDB-lite"/>
    </source>
</evidence>
<keyword evidence="3 5" id="KW-0371">Homeobox</keyword>
<feature type="domain" description="ELK" evidence="9">
    <location>
        <begin position="244"/>
        <end position="264"/>
    </location>
</feature>
<evidence type="ECO:0000259" key="9">
    <source>
        <dbReference type="PROSITE" id="PS51213"/>
    </source>
</evidence>
<dbReference type="Gene3D" id="1.10.10.60">
    <property type="entry name" value="Homeodomain-like"/>
    <property type="match status" value="1"/>
</dbReference>
<feature type="DNA-binding region" description="Homeobox; TALE-type" evidence="5">
    <location>
        <begin position="265"/>
        <end position="328"/>
    </location>
</feature>
<evidence type="ECO:0000256" key="3">
    <source>
        <dbReference type="ARBA" id="ARBA00023155"/>
    </source>
</evidence>